<dbReference type="GO" id="GO:0120293">
    <property type="term" value="C:dynein axonemal particle"/>
    <property type="evidence" value="ECO:0007669"/>
    <property type="project" value="UniProtKB-SubCell"/>
</dbReference>
<dbReference type="AlphaFoldDB" id="A0AA36BCX5"/>
<evidence type="ECO:0000256" key="9">
    <source>
        <dbReference type="ARBA" id="ARBA00024190"/>
    </source>
</evidence>
<keyword evidence="6" id="KW-0969">Cilium</keyword>
<dbReference type="PROSITE" id="PS50082">
    <property type="entry name" value="WD_REPEATS_2"/>
    <property type="match status" value="1"/>
</dbReference>
<protein>
    <recommendedName>
        <fullName evidence="10">Dynein axonemal intermediate chain 4</fullName>
    </recommendedName>
    <alternativeName>
        <fullName evidence="11">WD repeat-containing protein 78</fullName>
    </alternativeName>
</protein>
<evidence type="ECO:0000256" key="12">
    <source>
        <dbReference type="PROSITE-ProRule" id="PRU00221"/>
    </source>
</evidence>
<keyword evidence="4" id="KW-0677">Repeat</keyword>
<keyword evidence="3 12" id="KW-0853">WD repeat</keyword>
<dbReference type="GO" id="GO:0045504">
    <property type="term" value="F:dynein heavy chain binding"/>
    <property type="evidence" value="ECO:0007669"/>
    <property type="project" value="TreeGrafter"/>
</dbReference>
<dbReference type="Gene3D" id="2.130.10.10">
    <property type="entry name" value="YVTN repeat-like/Quinoprotein amine dehydrogenase"/>
    <property type="match status" value="2"/>
</dbReference>
<dbReference type="PANTHER" id="PTHR12442">
    <property type="entry name" value="DYNEIN INTERMEDIATE CHAIN"/>
    <property type="match status" value="1"/>
</dbReference>
<evidence type="ECO:0000256" key="3">
    <source>
        <dbReference type="ARBA" id="ARBA00022574"/>
    </source>
</evidence>
<evidence type="ECO:0000256" key="8">
    <source>
        <dbReference type="ARBA" id="ARBA00023273"/>
    </source>
</evidence>
<dbReference type="GO" id="GO:0005858">
    <property type="term" value="C:axonemal dynein complex"/>
    <property type="evidence" value="ECO:0007669"/>
    <property type="project" value="TreeGrafter"/>
</dbReference>
<comment type="subcellular location">
    <subcellularLocation>
        <location evidence="1">Cytoplasm</location>
        <location evidence="1">Cytoskeleton</location>
        <location evidence="1">Flagellum axoneme</location>
    </subcellularLocation>
    <subcellularLocation>
        <location evidence="9">Dynein axonemal particle</location>
    </subcellularLocation>
</comment>
<dbReference type="EMBL" id="OX597826">
    <property type="protein sequence ID" value="CAI9732145.1"/>
    <property type="molecule type" value="Genomic_DNA"/>
</dbReference>
<evidence type="ECO:0000256" key="4">
    <source>
        <dbReference type="ARBA" id="ARBA00022737"/>
    </source>
</evidence>
<dbReference type="InterPro" id="IPR001680">
    <property type="entry name" value="WD40_rpt"/>
</dbReference>
<proteinExistence type="predicted"/>
<keyword evidence="2" id="KW-0963">Cytoplasm</keyword>
<keyword evidence="8" id="KW-0966">Cell projection</keyword>
<evidence type="ECO:0000256" key="13">
    <source>
        <dbReference type="SAM" id="MobiDB-lite"/>
    </source>
</evidence>
<evidence type="ECO:0000256" key="6">
    <source>
        <dbReference type="ARBA" id="ARBA00023069"/>
    </source>
</evidence>
<dbReference type="InterPro" id="IPR036322">
    <property type="entry name" value="WD40_repeat_dom_sf"/>
</dbReference>
<feature type="repeat" description="WD" evidence="12">
    <location>
        <begin position="611"/>
        <end position="643"/>
    </location>
</feature>
<feature type="compositionally biased region" description="Polar residues" evidence="13">
    <location>
        <begin position="1"/>
        <end position="11"/>
    </location>
</feature>
<sequence length="809" mass="91064">MEQKSTKTQQNRLLSGSRAGSRSVAPLRSRYLSNPQPPRYDKIGTFIRHPHVFNENNVDVTPVPLSLGKRSNLIEIEGVTPPESAPGVTASSNVSGGPFSRSIFNTTSHHDRIEEEKQDQSQFLFTVVVEKPESPTVLRENDLTKEVDINLKESETFMLFELISTCVLQDTEEAKLVMKRNAMYHELVKNRVGNDRYVSKGVNTFNDPRKLKLVQTLPIKHMDHSVQVSNWDMYDKYRLKKKDSLRKDNQEHEDWLENVSFLDETTMKKGDQQTFDESYGSGKSGGSEILKSTLMSSLNSSISSQTKVAKLAKEITMDEPVKYDDVILQSLNFARDLFIMERIINLNTYQPKLAKYRNLPVSFNVESSEVEESASETDISPNLQKLWSFTCPLTKGHTVSCMAWNNSNLDLIAVGYGEFEFKNQKHGLACCWSMKNPEYPEKVFPHRTGVTALDFSMTYPNLLAVGFYDGGIAVYDMKLKTNTPVQTSFLSSHRHTSAVTEVKWIERDSGSEMSEKVEYLISISKDGRISSWAILKGFECTDMMHLRRIGRSAKVGPKLRERRVETYISRYACGTCISFQPGIPNIYMVGTEDGHIHKCSLSYNEQYLDTYNAHTAPVYSITWSPFLSDVFLSAGGDWTVKLWHQNRLVPILKFFSSIAVESKPERPGRVHLQTSSEKTVIRLKTVYSVAWSPTSSTVFACVNHDEVEVWDLSQDILDPIIHYNPLSGSTPIAPTCVSFAKNSECLLVGDSGGNVTVLQLENMPSPPPIAEQRDILTKILTVSLATQLCNPAEAENIVGCKDTEHSSQS</sequence>
<name>A0AA36BCX5_OCTVU</name>
<dbReference type="Proteomes" id="UP001162480">
    <property type="component" value="Chromosome 13"/>
</dbReference>
<evidence type="ECO:0000256" key="5">
    <source>
        <dbReference type="ARBA" id="ARBA00022846"/>
    </source>
</evidence>
<evidence type="ECO:0000313" key="14">
    <source>
        <dbReference type="EMBL" id="CAI9732145.1"/>
    </source>
</evidence>
<dbReference type="Pfam" id="PF00400">
    <property type="entry name" value="WD40"/>
    <property type="match status" value="1"/>
</dbReference>
<evidence type="ECO:0000256" key="11">
    <source>
        <dbReference type="ARBA" id="ARBA00041557"/>
    </source>
</evidence>
<dbReference type="PANTHER" id="PTHR12442:SF12">
    <property type="entry name" value="DYNEIN AXONEMAL INTERMEDIATE CHAIN 4"/>
    <property type="match status" value="1"/>
</dbReference>
<dbReference type="SUPFAM" id="SSF50978">
    <property type="entry name" value="WD40 repeat-like"/>
    <property type="match status" value="1"/>
</dbReference>
<dbReference type="InterPro" id="IPR015943">
    <property type="entry name" value="WD40/YVTN_repeat-like_dom_sf"/>
</dbReference>
<evidence type="ECO:0000256" key="1">
    <source>
        <dbReference type="ARBA" id="ARBA00004611"/>
    </source>
</evidence>
<keyword evidence="15" id="KW-1185">Reference proteome</keyword>
<organism evidence="14 15">
    <name type="scientific">Octopus vulgaris</name>
    <name type="common">Common octopus</name>
    <dbReference type="NCBI Taxonomy" id="6645"/>
    <lineage>
        <taxon>Eukaryota</taxon>
        <taxon>Metazoa</taxon>
        <taxon>Spiralia</taxon>
        <taxon>Lophotrochozoa</taxon>
        <taxon>Mollusca</taxon>
        <taxon>Cephalopoda</taxon>
        <taxon>Coleoidea</taxon>
        <taxon>Octopodiformes</taxon>
        <taxon>Octopoda</taxon>
        <taxon>Incirrata</taxon>
        <taxon>Octopodidae</taxon>
        <taxon>Octopus</taxon>
    </lineage>
</organism>
<accession>A0AA36BCX5</accession>
<evidence type="ECO:0000256" key="7">
    <source>
        <dbReference type="ARBA" id="ARBA00023212"/>
    </source>
</evidence>
<evidence type="ECO:0000256" key="10">
    <source>
        <dbReference type="ARBA" id="ARBA00040002"/>
    </source>
</evidence>
<dbReference type="GO" id="GO:0003341">
    <property type="term" value="P:cilium movement"/>
    <property type="evidence" value="ECO:0007669"/>
    <property type="project" value="TreeGrafter"/>
</dbReference>
<feature type="region of interest" description="Disordered" evidence="13">
    <location>
        <begin position="1"/>
        <end position="36"/>
    </location>
</feature>
<evidence type="ECO:0000256" key="2">
    <source>
        <dbReference type="ARBA" id="ARBA00022490"/>
    </source>
</evidence>
<keyword evidence="5" id="KW-0282">Flagellum</keyword>
<gene>
    <name evidence="14" type="ORF">OCTVUL_1B010534</name>
</gene>
<keyword evidence="7" id="KW-0206">Cytoskeleton</keyword>
<evidence type="ECO:0000313" key="15">
    <source>
        <dbReference type="Proteomes" id="UP001162480"/>
    </source>
</evidence>
<dbReference type="SMART" id="SM00320">
    <property type="entry name" value="WD40"/>
    <property type="match status" value="4"/>
</dbReference>
<dbReference type="InterPro" id="IPR050687">
    <property type="entry name" value="Dynein_IC"/>
</dbReference>
<feature type="compositionally biased region" description="Low complexity" evidence="13">
    <location>
        <begin position="12"/>
        <end position="23"/>
    </location>
</feature>
<reference evidence="14" key="1">
    <citation type="submission" date="2023-08" db="EMBL/GenBank/DDBJ databases">
        <authorList>
            <person name="Alioto T."/>
            <person name="Alioto T."/>
            <person name="Gomez Garrido J."/>
        </authorList>
    </citation>
    <scope>NUCLEOTIDE SEQUENCE</scope>
</reference>
<dbReference type="GO" id="GO:0045503">
    <property type="term" value="F:dynein light chain binding"/>
    <property type="evidence" value="ECO:0007669"/>
    <property type="project" value="TreeGrafter"/>
</dbReference>
<dbReference type="PROSITE" id="PS50294">
    <property type="entry name" value="WD_REPEATS_REGION"/>
    <property type="match status" value="1"/>
</dbReference>